<keyword evidence="1" id="KW-0812">Transmembrane</keyword>
<dbReference type="Proteomes" id="UP000039865">
    <property type="component" value="Unassembled WGS sequence"/>
</dbReference>
<proteinExistence type="predicted"/>
<accession>A0A078AZ80</accession>
<dbReference type="EMBL" id="CCKQ01015618">
    <property type="protein sequence ID" value="CDW87449.1"/>
    <property type="molecule type" value="Genomic_DNA"/>
</dbReference>
<dbReference type="AlphaFoldDB" id="A0A078AZ80"/>
<sequence>MKTKSISLSFTVLKGQNNLQNASDFLHQYKIYYISICYDFHYITALILFLGQQDKNVSPMHFNFYVAQIVWTKPMCPAVLKEIGYIPRADFRWVKTNSTGFIKN</sequence>
<protein>
    <submittedName>
        <fullName evidence="2">Uncharacterized protein</fullName>
    </submittedName>
</protein>
<organism evidence="2 3">
    <name type="scientific">Stylonychia lemnae</name>
    <name type="common">Ciliate</name>
    <dbReference type="NCBI Taxonomy" id="5949"/>
    <lineage>
        <taxon>Eukaryota</taxon>
        <taxon>Sar</taxon>
        <taxon>Alveolata</taxon>
        <taxon>Ciliophora</taxon>
        <taxon>Intramacronucleata</taxon>
        <taxon>Spirotrichea</taxon>
        <taxon>Stichotrichia</taxon>
        <taxon>Sporadotrichida</taxon>
        <taxon>Oxytrichidae</taxon>
        <taxon>Stylonychinae</taxon>
        <taxon>Stylonychia</taxon>
    </lineage>
</organism>
<keyword evidence="1" id="KW-1133">Transmembrane helix</keyword>
<evidence type="ECO:0000313" key="2">
    <source>
        <dbReference type="EMBL" id="CDW87449.1"/>
    </source>
</evidence>
<feature type="transmembrane region" description="Helical" evidence="1">
    <location>
        <begin position="31"/>
        <end position="51"/>
    </location>
</feature>
<name>A0A078AZ80_STYLE</name>
<keyword evidence="3" id="KW-1185">Reference proteome</keyword>
<reference evidence="2 3" key="1">
    <citation type="submission" date="2014-06" db="EMBL/GenBank/DDBJ databases">
        <authorList>
            <person name="Swart Estienne"/>
        </authorList>
    </citation>
    <scope>NUCLEOTIDE SEQUENCE [LARGE SCALE GENOMIC DNA]</scope>
    <source>
        <strain evidence="2 3">130c</strain>
    </source>
</reference>
<keyword evidence="1" id="KW-0472">Membrane</keyword>
<evidence type="ECO:0000313" key="3">
    <source>
        <dbReference type="Proteomes" id="UP000039865"/>
    </source>
</evidence>
<evidence type="ECO:0000256" key="1">
    <source>
        <dbReference type="SAM" id="Phobius"/>
    </source>
</evidence>
<dbReference type="InParanoid" id="A0A078AZ80"/>
<gene>
    <name evidence="2" type="primary">Contig11020.g11774</name>
    <name evidence="2" type="ORF">STYLEM_16552</name>
</gene>